<evidence type="ECO:0000313" key="2">
    <source>
        <dbReference type="Proteomes" id="UP000274822"/>
    </source>
</evidence>
<comment type="caution">
    <text evidence="1">The sequence shown here is derived from an EMBL/GenBank/DDBJ whole genome shotgun (WGS) entry which is preliminary data.</text>
</comment>
<proteinExistence type="predicted"/>
<gene>
    <name evidence="1" type="ORF">BC938DRAFT_473451</name>
</gene>
<accession>A0A433Q462</accession>
<sequence>MVSDGKLDNLLKRFSRQISILKNRNTEGGLLFALAFIKTNRLPISKGVNTVRVAQSLTLLNPRCSANALAASAKTKAVSPSRLRFGNHSDNSFMILLVLPFLASTRGKIRRLKAMAFSAISSLEDTIFGCSTNWHGTRSRRGSDNV</sequence>
<dbReference type="AlphaFoldDB" id="A0A433Q462"/>
<name>A0A433Q462_9FUNG</name>
<organism evidence="1 2">
    <name type="scientific">Jimgerdemannia flammicorona</name>
    <dbReference type="NCBI Taxonomy" id="994334"/>
    <lineage>
        <taxon>Eukaryota</taxon>
        <taxon>Fungi</taxon>
        <taxon>Fungi incertae sedis</taxon>
        <taxon>Mucoromycota</taxon>
        <taxon>Mucoromycotina</taxon>
        <taxon>Endogonomycetes</taxon>
        <taxon>Endogonales</taxon>
        <taxon>Endogonaceae</taxon>
        <taxon>Jimgerdemannia</taxon>
    </lineage>
</organism>
<dbReference type="Proteomes" id="UP000274822">
    <property type="component" value="Unassembled WGS sequence"/>
</dbReference>
<keyword evidence="2" id="KW-1185">Reference proteome</keyword>
<evidence type="ECO:0000313" key="1">
    <source>
        <dbReference type="EMBL" id="RUS24522.1"/>
    </source>
</evidence>
<reference evidence="1 2" key="1">
    <citation type="journal article" date="2018" name="New Phytol.">
        <title>Phylogenomics of Endogonaceae and evolution of mycorrhizas within Mucoromycota.</title>
        <authorList>
            <person name="Chang Y."/>
            <person name="Desiro A."/>
            <person name="Na H."/>
            <person name="Sandor L."/>
            <person name="Lipzen A."/>
            <person name="Clum A."/>
            <person name="Barry K."/>
            <person name="Grigoriev I.V."/>
            <person name="Martin F.M."/>
            <person name="Stajich J.E."/>
            <person name="Smith M.E."/>
            <person name="Bonito G."/>
            <person name="Spatafora J.W."/>
        </authorList>
    </citation>
    <scope>NUCLEOTIDE SEQUENCE [LARGE SCALE GENOMIC DNA]</scope>
    <source>
        <strain evidence="1 2">AD002</strain>
    </source>
</reference>
<protein>
    <submittedName>
        <fullName evidence="1">Uncharacterized protein</fullName>
    </submittedName>
</protein>
<dbReference type="EMBL" id="RBNJ01015747">
    <property type="protein sequence ID" value="RUS24522.1"/>
    <property type="molecule type" value="Genomic_DNA"/>
</dbReference>